<dbReference type="Proteomes" id="UP000031488">
    <property type="component" value="Unassembled WGS sequence"/>
</dbReference>
<accession>A0A0B9A508</accession>
<evidence type="ECO:0000313" key="2">
    <source>
        <dbReference type="EMBL" id="KHS53762.1"/>
    </source>
</evidence>
<reference evidence="2 3" key="1">
    <citation type="submission" date="2014-11" db="EMBL/GenBank/DDBJ databases">
        <title>Draft Genome Sequence of Brevibacterium linens AE038-8.</title>
        <authorList>
            <person name="Maizel D."/>
            <person name="Utturkar S.M."/>
            <person name="Brown S.D."/>
            <person name="Ferrero M."/>
            <person name="Rosen B.P."/>
        </authorList>
    </citation>
    <scope>NUCLEOTIDE SEQUENCE [LARGE SCALE GENOMIC DNA]</scope>
    <source>
        <strain evidence="2 3">AE038-8</strain>
    </source>
</reference>
<dbReference type="PATRIC" id="fig|1703.6.peg.401"/>
<evidence type="ECO:0000313" key="3">
    <source>
        <dbReference type="Proteomes" id="UP000031488"/>
    </source>
</evidence>
<dbReference type="Pfam" id="PF01979">
    <property type="entry name" value="Amidohydro_1"/>
    <property type="match status" value="1"/>
</dbReference>
<dbReference type="PANTHER" id="PTHR43135">
    <property type="entry name" value="ALPHA-D-RIBOSE 1-METHYLPHOSPHONATE 5-TRIPHOSPHATE DIPHOSPHATASE"/>
    <property type="match status" value="1"/>
</dbReference>
<comment type="caution">
    <text evidence="2">The sequence shown here is derived from an EMBL/GenBank/DDBJ whole genome shotgun (WGS) entry which is preliminary data.</text>
</comment>
<dbReference type="InterPro" id="IPR032466">
    <property type="entry name" value="Metal_Hydrolase"/>
</dbReference>
<dbReference type="EMBL" id="JTJZ01000013">
    <property type="protein sequence ID" value="KHS53762.1"/>
    <property type="molecule type" value="Genomic_DNA"/>
</dbReference>
<gene>
    <name evidence="2" type="ORF">AE0388_0517</name>
</gene>
<evidence type="ECO:0000259" key="1">
    <source>
        <dbReference type="Pfam" id="PF01979"/>
    </source>
</evidence>
<dbReference type="RefSeq" id="WP_039206853.1">
    <property type="nucleotide sequence ID" value="NZ_JTJZ01000013.1"/>
</dbReference>
<feature type="domain" description="Amidohydrolase-related" evidence="1">
    <location>
        <begin position="75"/>
        <end position="409"/>
    </location>
</feature>
<dbReference type="SUPFAM" id="SSF51338">
    <property type="entry name" value="Composite domain of metallo-dependent hydrolases"/>
    <property type="match status" value="1"/>
</dbReference>
<keyword evidence="3" id="KW-1185">Reference proteome</keyword>
<dbReference type="AlphaFoldDB" id="A0A0B9A508"/>
<sequence>MTRKNLDPQPLYIRNVHIAGNTAARGPTDISIRDGRITSITNHSGMEVSDSSTAASAIDSSTDRSARVIDGTGHTLIPGLIDAHLHFDYLGIRNTVSAAVRTRRHRTSLQELLHNGVTAVRTMADPLAQIRQLQQWSTKPHHLGPKMRIAGPALTAPGGHPQVTVCRDNPWLEKHMTRGITGTGQARDTVRALNEQGVDLIKIVVQGDTYAEFGDTLRKLADSEVEAVIDAAHALGMRVSAHTHYQDDVAMLLRMGIDSIEHGVIEHEITDEEFLTQWAESGVPLISTLVIDDLVRNETGESYLATASTNLLRAHAAGVQIVAGTDSMIGSMTASSLHDELHLLVEAGLTPAAALESSTAAGAELLGLRDHGRVEVGAVADLLLLRKDPLAGIEATRDIAAVIQNGVVVHEPPQSARLTLPDFAPPPSPLLSYSDTSGGAFDNEATVSVDVSAFGAKSVRTLTFADPATGKILRRETLRSAPTLTTLEWTCTVPEDGTDLFAKLAGDRVELTGMFENSAVEQSYELRGQPWLQGMFFDLSTFMDSSSDILTFVAIGTRGRGALKASEFEVAKGGRSGSATMVMPRWRRWWSAQVDSDPTDHSLVAVDLGQGKTIKRIDCSQLADHKTRGGL</sequence>
<protein>
    <submittedName>
        <fullName evidence="2">Amidohydrolase</fullName>
    </submittedName>
</protein>
<dbReference type="InterPro" id="IPR018228">
    <property type="entry name" value="DNase_TatD-rel_CS"/>
</dbReference>
<proteinExistence type="predicted"/>
<dbReference type="Gene3D" id="2.30.40.10">
    <property type="entry name" value="Urease, subunit C, domain 1"/>
    <property type="match status" value="1"/>
</dbReference>
<keyword evidence="2" id="KW-0378">Hydrolase</keyword>
<dbReference type="InterPro" id="IPR051781">
    <property type="entry name" value="Metallo-dep_Hydrolase"/>
</dbReference>
<organism evidence="2 3">
    <name type="scientific">Brevibacterium linens</name>
    <dbReference type="NCBI Taxonomy" id="1703"/>
    <lineage>
        <taxon>Bacteria</taxon>
        <taxon>Bacillati</taxon>
        <taxon>Actinomycetota</taxon>
        <taxon>Actinomycetes</taxon>
        <taxon>Micrococcales</taxon>
        <taxon>Brevibacteriaceae</taxon>
        <taxon>Brevibacterium</taxon>
    </lineage>
</organism>
<dbReference type="OrthoDB" id="3189065at2"/>
<dbReference type="InterPro" id="IPR006680">
    <property type="entry name" value="Amidohydro-rel"/>
</dbReference>
<dbReference type="PANTHER" id="PTHR43135:SF3">
    <property type="entry name" value="ALPHA-D-RIBOSE 1-METHYLPHOSPHONATE 5-TRIPHOSPHATE DIPHOSPHATASE"/>
    <property type="match status" value="1"/>
</dbReference>
<dbReference type="InterPro" id="IPR011059">
    <property type="entry name" value="Metal-dep_hydrolase_composite"/>
</dbReference>
<dbReference type="Gene3D" id="3.20.20.140">
    <property type="entry name" value="Metal-dependent hydrolases"/>
    <property type="match status" value="1"/>
</dbReference>
<name>A0A0B9A508_BRELN</name>
<dbReference type="GO" id="GO:0016810">
    <property type="term" value="F:hydrolase activity, acting on carbon-nitrogen (but not peptide) bonds"/>
    <property type="evidence" value="ECO:0007669"/>
    <property type="project" value="InterPro"/>
</dbReference>
<dbReference type="SUPFAM" id="SSF51556">
    <property type="entry name" value="Metallo-dependent hydrolases"/>
    <property type="match status" value="1"/>
</dbReference>
<dbReference type="PROSITE" id="PS01137">
    <property type="entry name" value="TATD_1"/>
    <property type="match status" value="1"/>
</dbReference>